<protein>
    <submittedName>
        <fullName evidence="1">Uncharacterized protein</fullName>
    </submittedName>
</protein>
<dbReference type="Proteomes" id="UP000811255">
    <property type="component" value="Unassembled WGS sequence"/>
</dbReference>
<evidence type="ECO:0000313" key="1">
    <source>
        <dbReference type="EMBL" id="MBT2133927.1"/>
    </source>
</evidence>
<proteinExistence type="predicted"/>
<gene>
    <name evidence="1" type="ORF">KK137_06230</name>
</gene>
<dbReference type="EMBL" id="JAHFVK010000001">
    <property type="protein sequence ID" value="MBT2133927.1"/>
    <property type="molecule type" value="Genomic_DNA"/>
</dbReference>
<organism evidence="1 2">
    <name type="scientific">Croceibacterium selenioxidans</name>
    <dbReference type="NCBI Taxonomy" id="2838833"/>
    <lineage>
        <taxon>Bacteria</taxon>
        <taxon>Pseudomonadati</taxon>
        <taxon>Pseudomonadota</taxon>
        <taxon>Alphaproteobacteria</taxon>
        <taxon>Sphingomonadales</taxon>
        <taxon>Erythrobacteraceae</taxon>
        <taxon>Croceibacterium</taxon>
    </lineage>
</organism>
<name>A0ABS5W3N1_9SPHN</name>
<evidence type="ECO:0000313" key="2">
    <source>
        <dbReference type="Proteomes" id="UP000811255"/>
    </source>
</evidence>
<dbReference type="RefSeq" id="WP_214535296.1">
    <property type="nucleotide sequence ID" value="NZ_JAHFVK010000001.1"/>
</dbReference>
<sequence>MTDHPSTFRAFTTKGEGVDWESRASIHFKDDGGGVLDGMKALYRGGLGEMVGLIRRMPADQQGRYVIQIMGDHRIGIGEILSLAARPDFPG</sequence>
<comment type="caution">
    <text evidence="1">The sequence shown here is derived from an EMBL/GenBank/DDBJ whole genome shotgun (WGS) entry which is preliminary data.</text>
</comment>
<reference evidence="1 2" key="1">
    <citation type="submission" date="2021-05" db="EMBL/GenBank/DDBJ databases">
        <title>Croceibacterium sp. LX-88 genome sequence.</title>
        <authorList>
            <person name="Luo X."/>
        </authorList>
    </citation>
    <scope>NUCLEOTIDE SEQUENCE [LARGE SCALE GENOMIC DNA]</scope>
    <source>
        <strain evidence="1 2">LX-88</strain>
    </source>
</reference>
<keyword evidence="2" id="KW-1185">Reference proteome</keyword>
<accession>A0ABS5W3N1</accession>